<protein>
    <submittedName>
        <fullName evidence="1">Uncharacterized protein</fullName>
    </submittedName>
</protein>
<dbReference type="AlphaFoldDB" id="A0AAV5J4B8"/>
<dbReference type="EMBL" id="BPVZ01000030">
    <property type="protein sequence ID" value="GKV09444.1"/>
    <property type="molecule type" value="Genomic_DNA"/>
</dbReference>
<proteinExistence type="predicted"/>
<organism evidence="1 2">
    <name type="scientific">Rubroshorea leprosula</name>
    <dbReference type="NCBI Taxonomy" id="152421"/>
    <lineage>
        <taxon>Eukaryota</taxon>
        <taxon>Viridiplantae</taxon>
        <taxon>Streptophyta</taxon>
        <taxon>Embryophyta</taxon>
        <taxon>Tracheophyta</taxon>
        <taxon>Spermatophyta</taxon>
        <taxon>Magnoliopsida</taxon>
        <taxon>eudicotyledons</taxon>
        <taxon>Gunneridae</taxon>
        <taxon>Pentapetalae</taxon>
        <taxon>rosids</taxon>
        <taxon>malvids</taxon>
        <taxon>Malvales</taxon>
        <taxon>Dipterocarpaceae</taxon>
        <taxon>Rubroshorea</taxon>
    </lineage>
</organism>
<sequence>MFEAKYFPCGVDLYFVDYFAMVGLWDLFNEMICHNPGCCVIKQLAPPIFFFNLSLIIREENLSPLLCWHSLWQDGKSKLIIKVGSDYANCASDVIQSLVLPFFLVYPFLRAGSGPRP</sequence>
<accession>A0AAV5J4B8</accession>
<keyword evidence="2" id="KW-1185">Reference proteome</keyword>
<name>A0AAV5J4B8_9ROSI</name>
<comment type="caution">
    <text evidence="1">The sequence shown here is derived from an EMBL/GenBank/DDBJ whole genome shotgun (WGS) entry which is preliminary data.</text>
</comment>
<evidence type="ECO:0000313" key="2">
    <source>
        <dbReference type="Proteomes" id="UP001054252"/>
    </source>
</evidence>
<dbReference type="Proteomes" id="UP001054252">
    <property type="component" value="Unassembled WGS sequence"/>
</dbReference>
<reference evidence="1 2" key="1">
    <citation type="journal article" date="2021" name="Commun. Biol.">
        <title>The genome of Shorea leprosula (Dipterocarpaceae) highlights the ecological relevance of drought in aseasonal tropical rainforests.</title>
        <authorList>
            <person name="Ng K.K.S."/>
            <person name="Kobayashi M.J."/>
            <person name="Fawcett J.A."/>
            <person name="Hatakeyama M."/>
            <person name="Paape T."/>
            <person name="Ng C.H."/>
            <person name="Ang C.C."/>
            <person name="Tnah L.H."/>
            <person name="Lee C.T."/>
            <person name="Nishiyama T."/>
            <person name="Sese J."/>
            <person name="O'Brien M.J."/>
            <person name="Copetti D."/>
            <person name="Mohd Noor M.I."/>
            <person name="Ong R.C."/>
            <person name="Putra M."/>
            <person name="Sireger I.Z."/>
            <person name="Indrioko S."/>
            <person name="Kosugi Y."/>
            <person name="Izuno A."/>
            <person name="Isagi Y."/>
            <person name="Lee S.L."/>
            <person name="Shimizu K.K."/>
        </authorList>
    </citation>
    <scope>NUCLEOTIDE SEQUENCE [LARGE SCALE GENOMIC DNA]</scope>
    <source>
        <strain evidence="1">214</strain>
    </source>
</reference>
<gene>
    <name evidence="1" type="ORF">SLEP1_g20944</name>
</gene>
<evidence type="ECO:0000313" key="1">
    <source>
        <dbReference type="EMBL" id="GKV09444.1"/>
    </source>
</evidence>